<keyword evidence="1" id="KW-0472">Membrane</keyword>
<dbReference type="Proteomes" id="UP001596524">
    <property type="component" value="Unassembled WGS sequence"/>
</dbReference>
<evidence type="ECO:0000313" key="2">
    <source>
        <dbReference type="EMBL" id="MFC7360968.1"/>
    </source>
</evidence>
<keyword evidence="3" id="KW-1185">Reference proteome</keyword>
<dbReference type="InterPro" id="IPR019933">
    <property type="entry name" value="DivIVA_domain"/>
</dbReference>
<keyword evidence="1" id="KW-1133">Transmembrane helix</keyword>
<protein>
    <submittedName>
        <fullName evidence="2">DivIVA domain-containing protein</fullName>
    </submittedName>
</protein>
<dbReference type="RefSeq" id="WP_255888511.1">
    <property type="nucleotide sequence ID" value="NZ_JAFMZM010000001.1"/>
</dbReference>
<name>A0ABW2N480_9ACTN</name>
<proteinExistence type="predicted"/>
<dbReference type="EMBL" id="JBHTCH010000014">
    <property type="protein sequence ID" value="MFC7360968.1"/>
    <property type="molecule type" value="Genomic_DNA"/>
</dbReference>
<accession>A0ABW2N480</accession>
<evidence type="ECO:0000313" key="3">
    <source>
        <dbReference type="Proteomes" id="UP001596524"/>
    </source>
</evidence>
<organism evidence="2 3">
    <name type="scientific">Nocardioides astragali</name>
    <dbReference type="NCBI Taxonomy" id="1776736"/>
    <lineage>
        <taxon>Bacteria</taxon>
        <taxon>Bacillati</taxon>
        <taxon>Actinomycetota</taxon>
        <taxon>Actinomycetes</taxon>
        <taxon>Propionibacteriales</taxon>
        <taxon>Nocardioidaceae</taxon>
        <taxon>Nocardioides</taxon>
    </lineage>
</organism>
<keyword evidence="1" id="KW-0812">Transmembrane</keyword>
<sequence>MGVERPTFTRTRVREGYDCADVDRAVDRIMESLSATHPSIGAGEVAELRFKPIRFGAGYDIGEVDGWLDEVVVALGGRPVEALPPGPVVAPPLEQVTDDTAMSEAAMDRWQAAAIIVVTLVVTVLIYVSRF</sequence>
<comment type="caution">
    <text evidence="2">The sequence shown here is derived from an EMBL/GenBank/DDBJ whole genome shotgun (WGS) entry which is preliminary data.</text>
</comment>
<gene>
    <name evidence="2" type="ORF">ACFQO6_11855</name>
</gene>
<evidence type="ECO:0000256" key="1">
    <source>
        <dbReference type="SAM" id="Phobius"/>
    </source>
</evidence>
<reference evidence="3" key="1">
    <citation type="journal article" date="2019" name="Int. J. Syst. Evol. Microbiol.">
        <title>The Global Catalogue of Microorganisms (GCM) 10K type strain sequencing project: providing services to taxonomists for standard genome sequencing and annotation.</title>
        <authorList>
            <consortium name="The Broad Institute Genomics Platform"/>
            <consortium name="The Broad Institute Genome Sequencing Center for Infectious Disease"/>
            <person name="Wu L."/>
            <person name="Ma J."/>
        </authorList>
    </citation>
    <scope>NUCLEOTIDE SEQUENCE [LARGE SCALE GENOMIC DNA]</scope>
    <source>
        <strain evidence="3">FCH27</strain>
    </source>
</reference>
<feature type="transmembrane region" description="Helical" evidence="1">
    <location>
        <begin position="110"/>
        <end position="128"/>
    </location>
</feature>
<dbReference type="NCBIfam" id="TIGR03544">
    <property type="entry name" value="DivI1A_domain"/>
    <property type="match status" value="1"/>
</dbReference>